<organism evidence="1 2">
    <name type="scientific">Trichinella spiralis</name>
    <name type="common">Trichina worm</name>
    <dbReference type="NCBI Taxonomy" id="6334"/>
    <lineage>
        <taxon>Eukaryota</taxon>
        <taxon>Metazoa</taxon>
        <taxon>Ecdysozoa</taxon>
        <taxon>Nematoda</taxon>
        <taxon>Enoplea</taxon>
        <taxon>Dorylaimia</taxon>
        <taxon>Trichinellida</taxon>
        <taxon>Trichinellidae</taxon>
        <taxon>Trichinella</taxon>
    </lineage>
</organism>
<gene>
    <name evidence="1" type="ORF">T01_9639</name>
</gene>
<dbReference type="Proteomes" id="UP000054776">
    <property type="component" value="Unassembled WGS sequence"/>
</dbReference>
<accession>A0A0V0YU78</accession>
<name>A0A0V0YU78_TRISP</name>
<protein>
    <submittedName>
        <fullName evidence="1">Uncharacterized protein</fullName>
    </submittedName>
</protein>
<proteinExistence type="predicted"/>
<keyword evidence="2" id="KW-1185">Reference proteome</keyword>
<dbReference type="InParanoid" id="A0A0V0YU78"/>
<dbReference type="AlphaFoldDB" id="A0A0V0YU78"/>
<reference evidence="1 2" key="1">
    <citation type="submission" date="2015-01" db="EMBL/GenBank/DDBJ databases">
        <title>Evolution of Trichinella species and genotypes.</title>
        <authorList>
            <person name="Korhonen P.K."/>
            <person name="Edoardo P."/>
            <person name="Giuseppe L.R."/>
            <person name="Gasser R.B."/>
        </authorList>
    </citation>
    <scope>NUCLEOTIDE SEQUENCE [LARGE SCALE GENOMIC DNA]</scope>
    <source>
        <strain evidence="1">ISS3</strain>
    </source>
</reference>
<comment type="caution">
    <text evidence="1">The sequence shown here is derived from an EMBL/GenBank/DDBJ whole genome shotgun (WGS) entry which is preliminary data.</text>
</comment>
<evidence type="ECO:0000313" key="2">
    <source>
        <dbReference type="Proteomes" id="UP000054776"/>
    </source>
</evidence>
<evidence type="ECO:0000313" key="1">
    <source>
        <dbReference type="EMBL" id="KRY03640.1"/>
    </source>
</evidence>
<dbReference type="EMBL" id="JYDH01004977">
    <property type="protein sequence ID" value="KRY03640.1"/>
    <property type="molecule type" value="Genomic_DNA"/>
</dbReference>
<feature type="non-terminal residue" evidence="1">
    <location>
        <position position="46"/>
    </location>
</feature>
<sequence>MINKDIAELKHTKKTGSQKIICVKVSVFNLPQGNFAPIATYGILNR</sequence>